<comment type="caution">
    <text evidence="3">The sequence shown here is derived from an EMBL/GenBank/DDBJ whole genome shotgun (WGS) entry which is preliminary data.</text>
</comment>
<evidence type="ECO:0000256" key="1">
    <source>
        <dbReference type="ARBA" id="ARBA00006484"/>
    </source>
</evidence>
<sequence>MTNRLAVVTGAGAGIGLAVAERLGAAGLRVVLIDRDRDALARLAPAAWMAERLALDITDAAAVATSFDGVAERHGPVGVLVNNAGIAALHPFLDHPLDAWERVMAVNVTGAFLCAQAAGRQMARAGWGRIVNIASVSGVRASPGRAAYGTSKAAIIGLTRQMAVELAGFGITANAVAPGATETDLVQRHHTTATREGFNAATPDGRYAAPSEIAEAVAFLASEVAGHVNGVVLPVDGGFLAAGILQ</sequence>
<dbReference type="InterPro" id="IPR050259">
    <property type="entry name" value="SDR"/>
</dbReference>
<organism evidence="3 4">
    <name type="scientific">Plastoroseomonas hellenica</name>
    <dbReference type="NCBI Taxonomy" id="2687306"/>
    <lineage>
        <taxon>Bacteria</taxon>
        <taxon>Pseudomonadati</taxon>
        <taxon>Pseudomonadota</taxon>
        <taxon>Alphaproteobacteria</taxon>
        <taxon>Acetobacterales</taxon>
        <taxon>Acetobacteraceae</taxon>
        <taxon>Plastoroseomonas</taxon>
    </lineage>
</organism>
<comment type="similarity">
    <text evidence="1">Belongs to the short-chain dehydrogenases/reductases (SDR) family.</text>
</comment>
<feature type="domain" description="Ketoreductase" evidence="2">
    <location>
        <begin position="4"/>
        <end position="179"/>
    </location>
</feature>
<dbReference type="PRINTS" id="PR00080">
    <property type="entry name" value="SDRFAMILY"/>
</dbReference>
<dbReference type="PANTHER" id="PTHR42879">
    <property type="entry name" value="3-OXOACYL-(ACYL-CARRIER-PROTEIN) REDUCTASE"/>
    <property type="match status" value="1"/>
</dbReference>
<dbReference type="RefSeq" id="WP_211853381.1">
    <property type="nucleotide sequence ID" value="NZ_JAAGBB010000017.1"/>
</dbReference>
<dbReference type="InterPro" id="IPR002347">
    <property type="entry name" value="SDR_fam"/>
</dbReference>
<evidence type="ECO:0000313" key="3">
    <source>
        <dbReference type="EMBL" id="MBR0665711.1"/>
    </source>
</evidence>
<dbReference type="PANTHER" id="PTHR42879:SF2">
    <property type="entry name" value="3-OXOACYL-[ACYL-CARRIER-PROTEIN] REDUCTASE FABG"/>
    <property type="match status" value="1"/>
</dbReference>
<evidence type="ECO:0000313" key="4">
    <source>
        <dbReference type="Proteomes" id="UP001196870"/>
    </source>
</evidence>
<dbReference type="Proteomes" id="UP001196870">
    <property type="component" value="Unassembled WGS sequence"/>
</dbReference>
<dbReference type="InterPro" id="IPR020904">
    <property type="entry name" value="Sc_DH/Rdtase_CS"/>
</dbReference>
<dbReference type="PROSITE" id="PS00061">
    <property type="entry name" value="ADH_SHORT"/>
    <property type="match status" value="1"/>
</dbReference>
<proteinExistence type="inferred from homology"/>
<dbReference type="SUPFAM" id="SSF51735">
    <property type="entry name" value="NAD(P)-binding Rossmann-fold domains"/>
    <property type="match status" value="1"/>
</dbReference>
<dbReference type="Pfam" id="PF13561">
    <property type="entry name" value="adh_short_C2"/>
    <property type="match status" value="1"/>
</dbReference>
<dbReference type="EMBL" id="JAAGBB010000017">
    <property type="protein sequence ID" value="MBR0665711.1"/>
    <property type="molecule type" value="Genomic_DNA"/>
</dbReference>
<keyword evidence="4" id="KW-1185">Reference proteome</keyword>
<evidence type="ECO:0000259" key="2">
    <source>
        <dbReference type="SMART" id="SM00822"/>
    </source>
</evidence>
<name>A0ABS5EZK1_9PROT</name>
<dbReference type="InterPro" id="IPR036291">
    <property type="entry name" value="NAD(P)-bd_dom_sf"/>
</dbReference>
<reference evidence="4" key="1">
    <citation type="journal article" date="2021" name="Syst. Appl. Microbiol.">
        <title>Roseomonas hellenica sp. nov., isolated from roots of wild-growing Alkanna tinctoria.</title>
        <authorList>
            <person name="Rat A."/>
            <person name="Naranjo H.D."/>
            <person name="Lebbe L."/>
            <person name="Cnockaert M."/>
            <person name="Krigas N."/>
            <person name="Grigoriadou K."/>
            <person name="Maloupa E."/>
            <person name="Willems A."/>
        </authorList>
    </citation>
    <scope>NUCLEOTIDE SEQUENCE [LARGE SCALE GENOMIC DNA]</scope>
    <source>
        <strain evidence="4">LMG 31523</strain>
    </source>
</reference>
<dbReference type="InterPro" id="IPR057326">
    <property type="entry name" value="KR_dom"/>
</dbReference>
<dbReference type="CDD" id="cd05233">
    <property type="entry name" value="SDR_c"/>
    <property type="match status" value="1"/>
</dbReference>
<protein>
    <submittedName>
        <fullName evidence="3">SDR family oxidoreductase</fullName>
    </submittedName>
</protein>
<dbReference type="SMART" id="SM00822">
    <property type="entry name" value="PKS_KR"/>
    <property type="match status" value="1"/>
</dbReference>
<accession>A0ABS5EZK1</accession>
<gene>
    <name evidence="3" type="ORF">GXW71_15235</name>
</gene>
<dbReference type="Gene3D" id="3.40.50.720">
    <property type="entry name" value="NAD(P)-binding Rossmann-like Domain"/>
    <property type="match status" value="1"/>
</dbReference>
<dbReference type="PRINTS" id="PR00081">
    <property type="entry name" value="GDHRDH"/>
</dbReference>